<evidence type="ECO:0000256" key="1">
    <source>
        <dbReference type="SAM" id="Phobius"/>
    </source>
</evidence>
<dbReference type="RefSeq" id="WP_315728135.1">
    <property type="nucleotide sequence ID" value="NZ_JAVUPU010000011.1"/>
</dbReference>
<comment type="caution">
    <text evidence="2">The sequence shown here is derived from an EMBL/GenBank/DDBJ whole genome shotgun (WGS) entry which is preliminary data.</text>
</comment>
<sequence>MYHQRKTVLQLVLIVTCAFGCSVATLSGAVAMWFSAPHAAPVVS</sequence>
<protein>
    <recommendedName>
        <fullName evidence="4">Lipoprotein</fullName>
    </recommendedName>
</protein>
<gene>
    <name evidence="2" type="ORF">RQX22_17270</name>
</gene>
<keyword evidence="1" id="KW-0812">Transmembrane</keyword>
<reference evidence="2 3" key="1">
    <citation type="submission" date="2023-05" db="EMBL/GenBank/DDBJ databases">
        <authorList>
            <person name="Guo Y."/>
        </authorList>
    </citation>
    <scope>NUCLEOTIDE SEQUENCE [LARGE SCALE GENOMIC DNA]</scope>
    <source>
        <strain evidence="2 3">GR2756</strain>
    </source>
</reference>
<feature type="transmembrane region" description="Helical" evidence="1">
    <location>
        <begin position="12"/>
        <end position="34"/>
    </location>
</feature>
<keyword evidence="1" id="KW-0472">Membrane</keyword>
<evidence type="ECO:0000313" key="2">
    <source>
        <dbReference type="EMBL" id="MDT9600715.1"/>
    </source>
</evidence>
<proteinExistence type="predicted"/>
<evidence type="ECO:0000313" key="3">
    <source>
        <dbReference type="Proteomes" id="UP001259572"/>
    </source>
</evidence>
<accession>A0ABU3QCN7</accession>
<name>A0ABU3QCN7_9SPHN</name>
<dbReference type="EMBL" id="JAVUPU010000011">
    <property type="protein sequence ID" value="MDT9600715.1"/>
    <property type="molecule type" value="Genomic_DNA"/>
</dbReference>
<organism evidence="2 3">
    <name type="scientific">Sphingosinicella rhizophila</name>
    <dbReference type="NCBI Taxonomy" id="3050082"/>
    <lineage>
        <taxon>Bacteria</taxon>
        <taxon>Pseudomonadati</taxon>
        <taxon>Pseudomonadota</taxon>
        <taxon>Alphaproteobacteria</taxon>
        <taxon>Sphingomonadales</taxon>
        <taxon>Sphingosinicellaceae</taxon>
        <taxon>Sphingosinicella</taxon>
    </lineage>
</organism>
<dbReference type="Proteomes" id="UP001259572">
    <property type="component" value="Unassembled WGS sequence"/>
</dbReference>
<evidence type="ECO:0008006" key="4">
    <source>
        <dbReference type="Google" id="ProtNLM"/>
    </source>
</evidence>
<keyword evidence="3" id="KW-1185">Reference proteome</keyword>
<keyword evidence="1" id="KW-1133">Transmembrane helix</keyword>